<feature type="transmembrane region" description="Helical" evidence="3">
    <location>
        <begin position="452"/>
        <end position="473"/>
    </location>
</feature>
<protein>
    <submittedName>
        <fullName evidence="4">2-oxoacid:ferredoxin oxidoreductase subunit delta</fullName>
    </submittedName>
</protein>
<keyword evidence="1" id="KW-0175">Coiled coil</keyword>
<feature type="compositionally biased region" description="Basic residues" evidence="2">
    <location>
        <begin position="784"/>
        <end position="794"/>
    </location>
</feature>
<reference evidence="4 5" key="1">
    <citation type="submission" date="2021-07" db="EMBL/GenBank/DDBJ databases">
        <title>Genomic diversity and antimicrobial resistance of Prevotella spp. isolated from chronic lung disease airways.</title>
        <authorList>
            <person name="Webb K.A."/>
            <person name="Olagoke O.S."/>
            <person name="Baird T."/>
            <person name="Neill J."/>
            <person name="Pham A."/>
            <person name="Wells T.J."/>
            <person name="Ramsay K.A."/>
            <person name="Bell S.C."/>
            <person name="Sarovich D.S."/>
            <person name="Price E.P."/>
        </authorList>
    </citation>
    <scope>NUCLEOTIDE SEQUENCE [LARGE SCALE GENOMIC DNA]</scope>
    <source>
        <strain evidence="4 5">SCHI0027.S.6</strain>
    </source>
</reference>
<proteinExistence type="predicted"/>
<gene>
    <name evidence="4" type="ORF">KZO77_00845</name>
</gene>
<name>A0ABS6Y262_9BACT</name>
<feature type="region of interest" description="Disordered" evidence="2">
    <location>
        <begin position="597"/>
        <end position="624"/>
    </location>
</feature>
<evidence type="ECO:0000256" key="3">
    <source>
        <dbReference type="SAM" id="Phobius"/>
    </source>
</evidence>
<accession>A0ABS6Y262</accession>
<dbReference type="RefSeq" id="WP_219432478.1">
    <property type="nucleotide sequence ID" value="NZ_JAHXCP010000001.1"/>
</dbReference>
<keyword evidence="5" id="KW-1185">Reference proteome</keyword>
<evidence type="ECO:0000313" key="5">
    <source>
        <dbReference type="Proteomes" id="UP000812077"/>
    </source>
</evidence>
<evidence type="ECO:0000313" key="4">
    <source>
        <dbReference type="EMBL" id="MBW4753584.1"/>
    </source>
</evidence>
<dbReference type="Proteomes" id="UP000812077">
    <property type="component" value="Unassembled WGS sequence"/>
</dbReference>
<comment type="caution">
    <text evidence="4">The sequence shown here is derived from an EMBL/GenBank/DDBJ whole genome shotgun (WGS) entry which is preliminary data.</text>
</comment>
<keyword evidence="3" id="KW-0812">Transmembrane</keyword>
<feature type="coiled-coil region" evidence="1">
    <location>
        <begin position="18"/>
        <end position="52"/>
    </location>
</feature>
<feature type="region of interest" description="Disordered" evidence="2">
    <location>
        <begin position="776"/>
        <end position="807"/>
    </location>
</feature>
<keyword evidence="3" id="KW-1133">Transmembrane helix</keyword>
<keyword evidence="3" id="KW-0472">Membrane</keyword>
<feature type="compositionally biased region" description="Polar residues" evidence="2">
    <location>
        <begin position="600"/>
        <end position="616"/>
    </location>
</feature>
<organism evidence="4 5">
    <name type="scientific">Prevotella melaninogenica</name>
    <dbReference type="NCBI Taxonomy" id="28132"/>
    <lineage>
        <taxon>Bacteria</taxon>
        <taxon>Pseudomonadati</taxon>
        <taxon>Bacteroidota</taxon>
        <taxon>Bacteroidia</taxon>
        <taxon>Bacteroidales</taxon>
        <taxon>Prevotellaceae</taxon>
        <taxon>Prevotella</taxon>
    </lineage>
</organism>
<feature type="transmembrane region" description="Helical" evidence="3">
    <location>
        <begin position="374"/>
        <end position="394"/>
    </location>
</feature>
<evidence type="ECO:0000256" key="1">
    <source>
        <dbReference type="SAM" id="Coils"/>
    </source>
</evidence>
<evidence type="ECO:0000256" key="2">
    <source>
        <dbReference type="SAM" id="MobiDB-lite"/>
    </source>
</evidence>
<dbReference type="EMBL" id="JAHXCP010000001">
    <property type="protein sequence ID" value="MBW4753584.1"/>
    <property type="molecule type" value="Genomic_DNA"/>
</dbReference>
<feature type="transmembrane region" description="Helical" evidence="3">
    <location>
        <begin position="406"/>
        <end position="431"/>
    </location>
</feature>
<sequence>MAKHLSEDEVTLVVNAKADKAQQNIRKFSKEIDNLGERNKSLQRQMESLELAGKKNTDSWKQRREEYGRNATQIRNLKQQIAAETKALDLNALTMAQLRQQARSLQRQLDNTSKTINPEDWKKLSSRLSDVRDRMGELSDASKSLVEKYANPQAMSFLHGELFVRFAELVGKALQKVKEFAAEGISMAESADGVIHAFRRLDQPGLLDSLRKATKGTVSDIELMKAAVKAKDFHIPLEDLGKYLSFAQLKAQQTGQSLDYMVDSIVTGLGRKSPMILDNLGLSAAEISEKTKETGDFMKGVASIVEKNLASAGETYISAADRAAQKTTELQNKQLQLGEALLPLKEKAVDTFGSMKISIMECIVWLMNHRKASAALGLAITGLTISMTVLNTAFRTWIAQTAVAKVAIAGWTSAVTTLKGVYLLVAAAINVMRGNTIRATAQMRLFNLSCKANVILLLVTAIVAAGVALYSYMRSVDKVKVAMVNFNLEHARTAAAIKKQNKEIQKSVNDSTAEEITKIKLLQKTIHDTSKSYNQRKKAIQDMQAIVPGYHATISKEGRLFNENTKAIDIYIQNLRRAARAEAAYEKMKDNEKKILDAQDTVSDSSQKGRNVSNAAQRRGLNTIAGERVQKRTQVFEGATPGSAMTNEYYVVVDKNGKVLREISKDKAIPIMKDQEWGDMFGARKKVAQDKVQQYTAQNDRLQKVIEQNGGINQKFKSGGKPQGGSPVGSVGAELDIISAKIEALKAKRLTIKVGDTKGLKAIDAQIAALEKRKSSLEYGKSSGKTKTKTKTHKGPNPDDVATKDFTHDRAQDLDAEKRSYDKSLNALKESLAKKSLTQEQYNASASALNIQHQKNLLDIEKAYLQRSEKMVFKDAAKKKALQEGQAKAVADQQQAANTAYIEAEKEYYESLEKIQESAPAKPQTLKEECDAKLLLLDGYYQASLQRAKENGEREEEVTKAYEAAKAAIIVDYAKKAEEQKAQARQEYGLDTFSDQYAARRKKIEDDSVLNEQERQQALTLLDQQAEEHRLQIRQQYGLASQQELYNAELDQLKMHLQNKEISEEEYEEAVKNMKIAKMKEAFDFYSNLSSGAVQALQQAEEANVDAKYDAEIEAAKKAGKDTTELEKKKADEKLKIQKKYADVNFAIKASQIIADTATSIMKAYADLGPIAGSIAAALMGVTGVAQLSAANAERQRVKRMSLNGAGGSASASGARVATGLETGGSIDVERRQDGKMFRADYDPDRRGFIDKPTVLVGEGGYGHSKEWVASNAAVENPTVAPFIDIIDRAQRAGTIRTLDMNKFLVQQAQGRASGGYVTPTVNDVRSVVKDSYKDTLIERLTNVLDRLSVDGIPASVSLNEIEQKQQLQDKARRFGSK</sequence>
<feature type="coiled-coil region" evidence="1">
    <location>
        <begin position="1050"/>
        <end position="1080"/>
    </location>
</feature>